<evidence type="ECO:0008006" key="2">
    <source>
        <dbReference type="Google" id="ProtNLM"/>
    </source>
</evidence>
<proteinExistence type="predicted"/>
<dbReference type="AlphaFoldDB" id="A0A6S6SB57"/>
<name>A0A6S6SB57_9BACT</name>
<evidence type="ECO:0000313" key="1">
    <source>
        <dbReference type="EMBL" id="CAA6807113.1"/>
    </source>
</evidence>
<sequence length="148" mass="15884">MKRDNKVFLMGYGVILSFVLVGCGGDSSTVEDTADTESKSTYNVSGTVPGTLIEAFCKDGTYYKVKSTDDGTDNHPFTLALPVGLDCKFVMTTNEDDVNTSKHIITPLLFNNDVVTSSYLQLSDNLDLGYVPLATSGEGVQAPLVVKI</sequence>
<gene>
    <name evidence="1" type="ORF">HELGO_WM14072</name>
</gene>
<reference evidence="1" key="1">
    <citation type="submission" date="2020-01" db="EMBL/GenBank/DDBJ databases">
        <authorList>
            <person name="Meier V. D."/>
            <person name="Meier V D."/>
        </authorList>
    </citation>
    <scope>NUCLEOTIDE SEQUENCE</scope>
    <source>
        <strain evidence="1">HLG_WM_MAG_04</strain>
    </source>
</reference>
<dbReference type="PROSITE" id="PS51257">
    <property type="entry name" value="PROKAR_LIPOPROTEIN"/>
    <property type="match status" value="1"/>
</dbReference>
<accession>A0A6S6SB57</accession>
<dbReference type="EMBL" id="CACVAX010000016">
    <property type="protein sequence ID" value="CAA6807113.1"/>
    <property type="molecule type" value="Genomic_DNA"/>
</dbReference>
<protein>
    <recommendedName>
        <fullName evidence="2">Lipoprotein</fullName>
    </recommendedName>
</protein>
<organism evidence="1">
    <name type="scientific">uncultured Sulfurovum sp</name>
    <dbReference type="NCBI Taxonomy" id="269237"/>
    <lineage>
        <taxon>Bacteria</taxon>
        <taxon>Pseudomonadati</taxon>
        <taxon>Campylobacterota</taxon>
        <taxon>Epsilonproteobacteria</taxon>
        <taxon>Campylobacterales</taxon>
        <taxon>Sulfurovaceae</taxon>
        <taxon>Sulfurovum</taxon>
        <taxon>environmental samples</taxon>
    </lineage>
</organism>